<dbReference type="KEGG" id="mgel:G5B37_02895"/>
<evidence type="ECO:0000313" key="5">
    <source>
        <dbReference type="Proteomes" id="UP000505306"/>
    </source>
</evidence>
<dbReference type="RefSeq" id="WP_164678548.1">
    <property type="nucleotide sequence ID" value="NZ_CP049057.1"/>
</dbReference>
<evidence type="ECO:0000256" key="1">
    <source>
        <dbReference type="ARBA" id="ARBA00022729"/>
    </source>
</evidence>
<protein>
    <submittedName>
        <fullName evidence="4">PorT family protein</fullName>
    </submittedName>
</protein>
<evidence type="ECO:0000256" key="2">
    <source>
        <dbReference type="SAM" id="SignalP"/>
    </source>
</evidence>
<sequence>MKNVILLTILFSMHYYASAQTDVGIKGGVNLTFFTENQEQFGERPETEFGYFGGLFVDFTVSENFHIQPEVLYKGVGEFRFINAPLYAEYYVSNDLSLLVGPSINYFFDFFTTKFKVRADVSAAYHFSDNVELNLKYTLGLEELSPNVLFLGLGYSF</sequence>
<dbReference type="EMBL" id="CP049057">
    <property type="protein sequence ID" value="QIE58541.1"/>
    <property type="molecule type" value="Genomic_DNA"/>
</dbReference>
<accession>A0A6G6GLH1</accession>
<keyword evidence="5" id="KW-1185">Reference proteome</keyword>
<evidence type="ECO:0000313" key="4">
    <source>
        <dbReference type="EMBL" id="QIE58541.1"/>
    </source>
</evidence>
<proteinExistence type="predicted"/>
<name>A0A6G6GLH1_9FLAO</name>
<dbReference type="Pfam" id="PF13505">
    <property type="entry name" value="OMP_b-brl"/>
    <property type="match status" value="1"/>
</dbReference>
<feature type="signal peptide" evidence="2">
    <location>
        <begin position="1"/>
        <end position="19"/>
    </location>
</feature>
<gene>
    <name evidence="4" type="ORF">G5B37_02895</name>
</gene>
<dbReference type="AlphaFoldDB" id="A0A6G6GLH1"/>
<organism evidence="4 5">
    <name type="scientific">Rasiella rasia</name>
    <dbReference type="NCBI Taxonomy" id="2744027"/>
    <lineage>
        <taxon>Bacteria</taxon>
        <taxon>Pseudomonadati</taxon>
        <taxon>Bacteroidota</taxon>
        <taxon>Flavobacteriia</taxon>
        <taxon>Flavobacteriales</taxon>
        <taxon>Flavobacteriaceae</taxon>
        <taxon>Rasiella</taxon>
    </lineage>
</organism>
<feature type="domain" description="Outer membrane protein beta-barrel" evidence="3">
    <location>
        <begin position="5"/>
        <end position="157"/>
    </location>
</feature>
<dbReference type="Proteomes" id="UP000505306">
    <property type="component" value="Chromosome"/>
</dbReference>
<dbReference type="InterPro" id="IPR027385">
    <property type="entry name" value="Beta-barrel_OMP"/>
</dbReference>
<keyword evidence="1 2" id="KW-0732">Signal</keyword>
<evidence type="ECO:0000259" key="3">
    <source>
        <dbReference type="Pfam" id="PF13505"/>
    </source>
</evidence>
<reference evidence="4 5" key="1">
    <citation type="submission" date="2020-02" db="EMBL/GenBank/DDBJ databases">
        <title>Complete genome sequence of Flavobacteriaceae bacterium.</title>
        <authorList>
            <person name="Kim S.-J."/>
            <person name="Kim Y.-S."/>
            <person name="Kim K.-H."/>
        </authorList>
    </citation>
    <scope>NUCLEOTIDE SEQUENCE [LARGE SCALE GENOMIC DNA]</scope>
    <source>
        <strain evidence="4 5">RR4-40</strain>
    </source>
</reference>
<feature type="chain" id="PRO_5026211948" evidence="2">
    <location>
        <begin position="20"/>
        <end position="157"/>
    </location>
</feature>